<evidence type="ECO:0000259" key="2">
    <source>
        <dbReference type="PROSITE" id="PS51192"/>
    </source>
</evidence>
<dbReference type="PANTHER" id="PTHR45766">
    <property type="entry name" value="DNA ANNEALING HELICASE AND ENDONUCLEASE ZRANB3 FAMILY MEMBER"/>
    <property type="match status" value="1"/>
</dbReference>
<accession>A0A1Q9CHF6</accession>
<dbReference type="GO" id="GO:0006281">
    <property type="term" value="P:DNA repair"/>
    <property type="evidence" value="ECO:0007669"/>
    <property type="project" value="TreeGrafter"/>
</dbReference>
<dbReference type="Proteomes" id="UP000186817">
    <property type="component" value="Unassembled WGS sequence"/>
</dbReference>
<name>A0A1Q9CHF6_SYMMI</name>
<reference evidence="3 4" key="1">
    <citation type="submission" date="2016-02" db="EMBL/GenBank/DDBJ databases">
        <title>Genome analysis of coral dinoflagellate symbionts highlights evolutionary adaptations to a symbiotic lifestyle.</title>
        <authorList>
            <person name="Aranda M."/>
            <person name="Li Y."/>
            <person name="Liew Y.J."/>
            <person name="Baumgarten S."/>
            <person name="Simakov O."/>
            <person name="Wilson M."/>
            <person name="Piel J."/>
            <person name="Ashoor H."/>
            <person name="Bougouffa S."/>
            <person name="Bajic V.B."/>
            <person name="Ryu T."/>
            <person name="Ravasi T."/>
            <person name="Bayer T."/>
            <person name="Micklem G."/>
            <person name="Kim H."/>
            <person name="Bhak J."/>
            <person name="Lajeunesse T.C."/>
            <person name="Voolstra C.R."/>
        </authorList>
    </citation>
    <scope>NUCLEOTIDE SEQUENCE [LARGE SCALE GENOMIC DNA]</scope>
    <source>
        <strain evidence="3 4">CCMP2467</strain>
    </source>
</reference>
<dbReference type="PANTHER" id="PTHR45766:SF6">
    <property type="entry name" value="SWI_SNF-RELATED MATRIX-ASSOCIATED ACTIN-DEPENDENT REGULATOR OF CHROMATIN SUBFAMILY A-LIKE PROTEIN 1"/>
    <property type="match status" value="1"/>
</dbReference>
<evidence type="ECO:0000313" key="3">
    <source>
        <dbReference type="EMBL" id="OLP82363.1"/>
    </source>
</evidence>
<dbReference type="EMBL" id="LSRX01001200">
    <property type="protein sequence ID" value="OLP82363.1"/>
    <property type="molecule type" value="Genomic_DNA"/>
</dbReference>
<comment type="caution">
    <text evidence="3">The sequence shown here is derived from an EMBL/GenBank/DDBJ whole genome shotgun (WGS) entry which is preliminary data.</text>
</comment>
<dbReference type="InterPro" id="IPR038718">
    <property type="entry name" value="SNF2-like_sf"/>
</dbReference>
<dbReference type="Pfam" id="PF00176">
    <property type="entry name" value="SNF2-rel_dom"/>
    <property type="match status" value="1"/>
</dbReference>
<sequence>MRSFRVEGGLARQCAKSACAMLDSVNALQQAACLASIEICAPETARLYLPEFCARLVSRPFNKALRRLEPETGVTLTVAADDQPGSDEAIPIAWTFPLKDVSPVQAWLQARGGSENPRILLPDWLEDLYQPPSCQTTEELLPYQRAGIEFGIRRQGRLLLADDMGLGKTVQAIGILKQFQCQDPILVVAPSSLRGVWLEQLRRWGGVDPAKVQVIYAGSTPLDPDASWVIVSYALLVRQKHLLRDARGRPYRFVVCDECHYVKNPEAKRSRAVYAVAEVLSSCVSWLLVIGASS</sequence>
<dbReference type="GO" id="GO:0016787">
    <property type="term" value="F:hydrolase activity"/>
    <property type="evidence" value="ECO:0007669"/>
    <property type="project" value="UniProtKB-KW"/>
</dbReference>
<dbReference type="AlphaFoldDB" id="A0A1Q9CHF6"/>
<proteinExistence type="predicted"/>
<dbReference type="InterPro" id="IPR027417">
    <property type="entry name" value="P-loop_NTPase"/>
</dbReference>
<evidence type="ECO:0000256" key="1">
    <source>
        <dbReference type="ARBA" id="ARBA00022801"/>
    </source>
</evidence>
<protein>
    <submittedName>
        <fullName evidence="3">SWI/SNF-related matrix-associated actin-dependent regulator of chromatin subfamily A-like protein 1</fullName>
    </submittedName>
</protein>
<keyword evidence="1" id="KW-0378">Hydrolase</keyword>
<dbReference type="InterPro" id="IPR000330">
    <property type="entry name" value="SNF2_N"/>
</dbReference>
<dbReference type="OrthoDB" id="435439at2759"/>
<keyword evidence="4" id="KW-1185">Reference proteome</keyword>
<dbReference type="Gene3D" id="3.40.50.10810">
    <property type="entry name" value="Tandem AAA-ATPase domain"/>
    <property type="match status" value="1"/>
</dbReference>
<dbReference type="PROSITE" id="PS51192">
    <property type="entry name" value="HELICASE_ATP_BIND_1"/>
    <property type="match status" value="1"/>
</dbReference>
<dbReference type="GO" id="GO:0005524">
    <property type="term" value="F:ATP binding"/>
    <property type="evidence" value="ECO:0007669"/>
    <property type="project" value="InterPro"/>
</dbReference>
<dbReference type="SMART" id="SM00487">
    <property type="entry name" value="DEXDc"/>
    <property type="match status" value="1"/>
</dbReference>
<organism evidence="3 4">
    <name type="scientific">Symbiodinium microadriaticum</name>
    <name type="common">Dinoflagellate</name>
    <name type="synonym">Zooxanthella microadriatica</name>
    <dbReference type="NCBI Taxonomy" id="2951"/>
    <lineage>
        <taxon>Eukaryota</taxon>
        <taxon>Sar</taxon>
        <taxon>Alveolata</taxon>
        <taxon>Dinophyceae</taxon>
        <taxon>Suessiales</taxon>
        <taxon>Symbiodiniaceae</taxon>
        <taxon>Symbiodinium</taxon>
    </lineage>
</organism>
<evidence type="ECO:0000313" key="4">
    <source>
        <dbReference type="Proteomes" id="UP000186817"/>
    </source>
</evidence>
<dbReference type="GO" id="GO:0031297">
    <property type="term" value="P:replication fork processing"/>
    <property type="evidence" value="ECO:0007669"/>
    <property type="project" value="TreeGrafter"/>
</dbReference>
<gene>
    <name evidence="3" type="primary">smarcal1</name>
    <name evidence="3" type="ORF">AK812_SmicGene36992</name>
</gene>
<dbReference type="InterPro" id="IPR014001">
    <property type="entry name" value="Helicase_ATP-bd"/>
</dbReference>
<feature type="domain" description="Helicase ATP-binding" evidence="2">
    <location>
        <begin position="149"/>
        <end position="294"/>
    </location>
</feature>
<dbReference type="SUPFAM" id="SSF52540">
    <property type="entry name" value="P-loop containing nucleoside triphosphate hydrolases"/>
    <property type="match status" value="1"/>
</dbReference>